<dbReference type="OrthoDB" id="3399356at2"/>
<evidence type="ECO:0000313" key="1">
    <source>
        <dbReference type="EMBL" id="UWZ51947.1"/>
    </source>
</evidence>
<keyword evidence="2" id="KW-1185">Reference proteome</keyword>
<name>A0A9Q9I9L5_9ACTN</name>
<dbReference type="KEGG" id="daur:Daura_35305"/>
<organism evidence="1 2">
    <name type="scientific">Dactylosporangium aurantiacum</name>
    <dbReference type="NCBI Taxonomy" id="35754"/>
    <lineage>
        <taxon>Bacteria</taxon>
        <taxon>Bacillati</taxon>
        <taxon>Actinomycetota</taxon>
        <taxon>Actinomycetes</taxon>
        <taxon>Micromonosporales</taxon>
        <taxon>Micromonosporaceae</taxon>
        <taxon>Dactylosporangium</taxon>
    </lineage>
</organism>
<reference evidence="1" key="1">
    <citation type="submission" date="2021-04" db="EMBL/GenBank/DDBJ databases">
        <title>Dactylosporangium aurantiacum NRRL B-8018 full assembly.</title>
        <authorList>
            <person name="Hartkoorn R.C."/>
            <person name="Beaudoing E."/>
            <person name="Hot D."/>
        </authorList>
    </citation>
    <scope>NUCLEOTIDE SEQUENCE</scope>
    <source>
        <strain evidence="1">NRRL B-8018</strain>
    </source>
</reference>
<dbReference type="EMBL" id="CP073767">
    <property type="protein sequence ID" value="UWZ51947.1"/>
    <property type="molecule type" value="Genomic_DNA"/>
</dbReference>
<gene>
    <name evidence="1" type="ORF">Daura_35305</name>
</gene>
<evidence type="ECO:0000313" key="2">
    <source>
        <dbReference type="Proteomes" id="UP001058003"/>
    </source>
</evidence>
<protein>
    <submittedName>
        <fullName evidence="1">Uncharacterized protein</fullName>
    </submittedName>
</protein>
<dbReference type="Proteomes" id="UP001058003">
    <property type="component" value="Chromosome"/>
</dbReference>
<sequence>MELRAELLPPAVAAERLAEVRARIAAVRGLLERGDPRAADEIAALNDATGHEYTADDLRDQCGGPNLDELAAEAAAPPVRRTPATSRVTRDELVEIVRRILAADRHTDFFVALFEANVIMPGAAGLIFHPPPHLAGAEAEEIVAAALEYRPIAL</sequence>
<dbReference type="AlphaFoldDB" id="A0A9Q9I9L5"/>
<proteinExistence type="predicted"/>
<accession>A0A9Q9I9L5</accession>
<dbReference type="RefSeq" id="WP_033358746.1">
    <property type="nucleotide sequence ID" value="NZ_CP073767.1"/>
</dbReference>